<dbReference type="Proteomes" id="UP000238730">
    <property type="component" value="Unassembled WGS sequence"/>
</dbReference>
<evidence type="ECO:0000256" key="2">
    <source>
        <dbReference type="ARBA" id="ARBA00022475"/>
    </source>
</evidence>
<feature type="domain" description="Sulfatase N-terminal" evidence="9">
    <location>
        <begin position="242"/>
        <end position="532"/>
    </location>
</feature>
<evidence type="ECO:0000256" key="1">
    <source>
        <dbReference type="ARBA" id="ARBA00004429"/>
    </source>
</evidence>
<dbReference type="RefSeq" id="WP_105060061.1">
    <property type="nucleotide sequence ID" value="NZ_MSCJ01000001.1"/>
</dbReference>
<evidence type="ECO:0000256" key="5">
    <source>
        <dbReference type="ARBA" id="ARBA00022692"/>
    </source>
</evidence>
<dbReference type="Pfam" id="PF08019">
    <property type="entry name" value="EptA_B_N"/>
    <property type="match status" value="1"/>
</dbReference>
<dbReference type="GO" id="GO:0016776">
    <property type="term" value="F:phosphotransferase activity, phosphate group as acceptor"/>
    <property type="evidence" value="ECO:0007669"/>
    <property type="project" value="TreeGrafter"/>
</dbReference>
<feature type="transmembrane region" description="Helical" evidence="8">
    <location>
        <begin position="12"/>
        <end position="34"/>
    </location>
</feature>
<feature type="transmembrane region" description="Helical" evidence="8">
    <location>
        <begin position="121"/>
        <end position="143"/>
    </location>
</feature>
<feature type="transmembrane region" description="Helical" evidence="8">
    <location>
        <begin position="155"/>
        <end position="177"/>
    </location>
</feature>
<dbReference type="InterPro" id="IPR012549">
    <property type="entry name" value="EptA-like_N"/>
</dbReference>
<dbReference type="InterPro" id="IPR017850">
    <property type="entry name" value="Alkaline_phosphatase_core_sf"/>
</dbReference>
<evidence type="ECO:0000256" key="7">
    <source>
        <dbReference type="ARBA" id="ARBA00023136"/>
    </source>
</evidence>
<feature type="transmembrane region" description="Helical" evidence="8">
    <location>
        <begin position="46"/>
        <end position="67"/>
    </location>
</feature>
<keyword evidence="6 8" id="KW-1133">Transmembrane helix</keyword>
<protein>
    <submittedName>
        <fullName evidence="11">Phosphoethanolamine transferase</fullName>
    </submittedName>
</protein>
<proteinExistence type="predicted"/>
<dbReference type="SUPFAM" id="SSF53649">
    <property type="entry name" value="Alkaline phosphatase-like"/>
    <property type="match status" value="1"/>
</dbReference>
<dbReference type="GO" id="GO:0005886">
    <property type="term" value="C:plasma membrane"/>
    <property type="evidence" value="ECO:0007669"/>
    <property type="project" value="UniProtKB-SubCell"/>
</dbReference>
<dbReference type="EMBL" id="MSCJ01000001">
    <property type="protein sequence ID" value="PQJ66733.1"/>
    <property type="molecule type" value="Genomic_DNA"/>
</dbReference>
<dbReference type="Pfam" id="PF00884">
    <property type="entry name" value="Sulfatase"/>
    <property type="match status" value="1"/>
</dbReference>
<comment type="caution">
    <text evidence="11">The sequence shown here is derived from an EMBL/GenBank/DDBJ whole genome shotgun (WGS) entry which is preliminary data.</text>
</comment>
<evidence type="ECO:0000313" key="11">
    <source>
        <dbReference type="EMBL" id="PQJ66733.1"/>
    </source>
</evidence>
<keyword evidence="2" id="KW-1003">Cell membrane</keyword>
<gene>
    <name evidence="11" type="ORF">BTO08_04525</name>
</gene>
<organism evidence="11 12">
    <name type="scientific">Photobacterium angustum</name>
    <dbReference type="NCBI Taxonomy" id="661"/>
    <lineage>
        <taxon>Bacteria</taxon>
        <taxon>Pseudomonadati</taxon>
        <taxon>Pseudomonadota</taxon>
        <taxon>Gammaproteobacteria</taxon>
        <taxon>Vibrionales</taxon>
        <taxon>Vibrionaceae</taxon>
        <taxon>Photobacterium</taxon>
    </lineage>
</organism>
<evidence type="ECO:0000259" key="10">
    <source>
        <dbReference type="Pfam" id="PF08019"/>
    </source>
</evidence>
<evidence type="ECO:0000259" key="9">
    <source>
        <dbReference type="Pfam" id="PF00884"/>
    </source>
</evidence>
<dbReference type="InterPro" id="IPR000917">
    <property type="entry name" value="Sulfatase_N"/>
</dbReference>
<keyword evidence="5 8" id="KW-0812">Transmembrane</keyword>
<evidence type="ECO:0000256" key="6">
    <source>
        <dbReference type="ARBA" id="ARBA00022989"/>
    </source>
</evidence>
<dbReference type="InterPro" id="IPR040423">
    <property type="entry name" value="PEA_transferase"/>
</dbReference>
<name>A0A2S7VY84_PHOAN</name>
<dbReference type="PANTHER" id="PTHR30443">
    <property type="entry name" value="INNER MEMBRANE PROTEIN"/>
    <property type="match status" value="1"/>
</dbReference>
<comment type="subcellular location">
    <subcellularLocation>
        <location evidence="1">Cell inner membrane</location>
        <topology evidence="1">Multi-pass membrane protein</topology>
    </subcellularLocation>
</comment>
<feature type="domain" description="Phosphoethanolamine transferase N-terminal" evidence="10">
    <location>
        <begin position="60"/>
        <end position="210"/>
    </location>
</feature>
<keyword evidence="4 11" id="KW-0808">Transferase</keyword>
<evidence type="ECO:0000256" key="3">
    <source>
        <dbReference type="ARBA" id="ARBA00022519"/>
    </source>
</evidence>
<keyword evidence="3" id="KW-0997">Cell inner membrane</keyword>
<evidence type="ECO:0000313" key="12">
    <source>
        <dbReference type="Proteomes" id="UP000238730"/>
    </source>
</evidence>
<dbReference type="Gene3D" id="3.40.720.10">
    <property type="entry name" value="Alkaline Phosphatase, subunit A"/>
    <property type="match status" value="1"/>
</dbReference>
<keyword evidence="7 8" id="KW-0472">Membrane</keyword>
<dbReference type="AlphaFoldDB" id="A0A2S7VY84"/>
<dbReference type="GO" id="GO:0009244">
    <property type="term" value="P:lipopolysaccharide core region biosynthetic process"/>
    <property type="evidence" value="ECO:0007669"/>
    <property type="project" value="TreeGrafter"/>
</dbReference>
<dbReference type="CDD" id="cd16017">
    <property type="entry name" value="LptA"/>
    <property type="match status" value="1"/>
</dbReference>
<evidence type="ECO:0000256" key="4">
    <source>
        <dbReference type="ARBA" id="ARBA00022679"/>
    </source>
</evidence>
<evidence type="ECO:0000256" key="8">
    <source>
        <dbReference type="SAM" id="Phobius"/>
    </source>
</evidence>
<dbReference type="PANTHER" id="PTHR30443:SF0">
    <property type="entry name" value="PHOSPHOETHANOLAMINE TRANSFERASE EPTA"/>
    <property type="match status" value="1"/>
</dbReference>
<feature type="transmembrane region" description="Helical" evidence="8">
    <location>
        <begin position="79"/>
        <end position="101"/>
    </location>
</feature>
<dbReference type="OrthoDB" id="9786870at2"/>
<accession>A0A2S7VY84</accession>
<dbReference type="InterPro" id="IPR058130">
    <property type="entry name" value="PEA_transf_C"/>
</dbReference>
<sequence length="560" mass="63584">MNMIKQKLFGGMSYATFTFLLALYFTAIVNLPVYKALIGIFSQLETVKLGFVITIPLFFLACLNFLFSLFSWPKISKPFFIILLILSSMVSYAGFNYGVMFDYGMIANIIETDSSEASSYLSLYSIMWTLVMGIIPALIIYKLPIKPLTNPFKFVTAKIASMLVSLMLIGLIAAMYYQDYASVGRNNSYLKKMIIPTQFVYSASQYVKDTYFTTPKPYKQIGLDAKQSDVALVQAHTKPTLMIMVVGETARAQNYELNGYHRNTTPYTRELDMISFQDVTACGTATAVSVPCMFANMNRDNFERSQADNQDNLLDIMKRANVSQLWKENDGGDKSVAKNITKIEIDRSRKDEMCNGSTCYDMALLENINKNIADLNGNRMITLHLIGSHGPTYYQRYPSNKAIFKPDCPRADIENCSQEQIINSYDNTILYTDYVISQMIEKLQQLNEQYNTALVYISDHGESLGENGTYLHGIPYRFAPEYQTKVPLMVWMSPSFQQTKNIDYTCLKQAASKTGTYSHDNIFHSMLGVMDVSTEEYQAELDIFSQCRDKFATEVAKYNN</sequence>
<dbReference type="NCBIfam" id="NF028537">
    <property type="entry name" value="P_eth_NH2_trans"/>
    <property type="match status" value="1"/>
</dbReference>
<reference evidence="11 12" key="1">
    <citation type="submission" date="2016-12" db="EMBL/GenBank/DDBJ databases">
        <title>Diversity of luminous bacteria.</title>
        <authorList>
            <person name="Yoshizawa S."/>
            <person name="Kogure K."/>
        </authorList>
    </citation>
    <scope>NUCLEOTIDE SEQUENCE [LARGE SCALE GENOMIC DNA]</scope>
    <source>
        <strain evidence="11 12">LC1-200</strain>
    </source>
</reference>